<reference evidence="3" key="1">
    <citation type="submission" date="2020-01" db="EMBL/GenBank/DDBJ databases">
        <authorList>
            <consortium name="DOE Joint Genome Institute"/>
            <person name="Haridas S."/>
            <person name="Albert R."/>
            <person name="Binder M."/>
            <person name="Bloem J."/>
            <person name="Labutti K."/>
            <person name="Salamov A."/>
            <person name="Andreopoulos B."/>
            <person name="Baker S.E."/>
            <person name="Barry K."/>
            <person name="Bills G."/>
            <person name="Bluhm B.H."/>
            <person name="Cannon C."/>
            <person name="Castanera R."/>
            <person name="Culley D.E."/>
            <person name="Daum C."/>
            <person name="Ezra D."/>
            <person name="Gonzalez J.B."/>
            <person name="Henrissat B."/>
            <person name="Kuo A."/>
            <person name="Liang C."/>
            <person name="Lipzen A."/>
            <person name="Lutzoni F."/>
            <person name="Magnuson J."/>
            <person name="Mondo S."/>
            <person name="Nolan M."/>
            <person name="Ohm R."/>
            <person name="Pangilinan J."/>
            <person name="Park H.-J."/>
            <person name="Ramirez L."/>
            <person name="Alfaro M."/>
            <person name="Sun H."/>
            <person name="Tritt A."/>
            <person name="Yoshinaga Y."/>
            <person name="Zwiers L.-H."/>
            <person name="Turgeon B.G."/>
            <person name="Goodwin S.B."/>
            <person name="Spatafora J.W."/>
            <person name="Crous P.W."/>
            <person name="Grigoriev I.V."/>
        </authorList>
    </citation>
    <scope>NUCLEOTIDE SEQUENCE</scope>
    <source>
        <strain evidence="3">IPT5</strain>
    </source>
</reference>
<evidence type="ECO:0000256" key="1">
    <source>
        <dbReference type="SAM" id="MobiDB-lite"/>
    </source>
</evidence>
<feature type="compositionally biased region" description="Polar residues" evidence="1">
    <location>
        <begin position="769"/>
        <end position="778"/>
    </location>
</feature>
<feature type="compositionally biased region" description="Polar residues" evidence="1">
    <location>
        <begin position="425"/>
        <end position="434"/>
    </location>
</feature>
<feature type="compositionally biased region" description="Basic and acidic residues" evidence="1">
    <location>
        <begin position="90"/>
        <end position="99"/>
    </location>
</feature>
<dbReference type="Proteomes" id="UP000799423">
    <property type="component" value="Unassembled WGS sequence"/>
</dbReference>
<dbReference type="OrthoDB" id="1749473at2759"/>
<feature type="compositionally biased region" description="Basic and acidic residues" evidence="1">
    <location>
        <begin position="635"/>
        <end position="646"/>
    </location>
</feature>
<feature type="region of interest" description="Disordered" evidence="1">
    <location>
        <begin position="851"/>
        <end position="955"/>
    </location>
</feature>
<proteinExistence type="predicted"/>
<dbReference type="InterPro" id="IPR001849">
    <property type="entry name" value="PH_domain"/>
</dbReference>
<sequence length="955" mass="102928">MAAVSAQIHTPSIKTPSEEKSRLRPGSSLRSRTQDTPTGSRWRFTRSTTNLREAASRSGSTSSSQVPPPPVPKPERPASKMSIFSLFSRPKVERARGHTEVGLAVPMRPQTPPKPAPPTSTPKSSLRQNPSPPAQQSIRSRSSQMFRPTSMRPTMLHREFGDWEPPPLFQAFPQSLKHATVQACVFPPEVLMRSQSQRRHAEIVREKMDSVRDLSTIAENGSESKKLEKNHKRLMSNSVLNPTMPELVNKIYILVAAGYVLQYAGDGTFDRTPEKVLKLGKESAAFACDLIPGKHWVLQISSHAHDDGTFETGPKNSLLSRLRTQNATTKAAATSFLLVLESAEEMDAWMSAIRKEIDNLGGMKAKEESMRASSSTDDSAGKISAEAISHRYQVQRDPETISKVTPWETPLASQRSDSPRIVTSDWATNASERSVSVADSIGGQSSRVGNGRQSVEMSSVASTPISQHQVQLDGLRGRSRFSFMSTGTSTSGPGTRNTSRDSSPAPTSPLKEVFLPGDGEPLRSAMSLKSFHMNPNNSSASRRRSMQPLPITNEIFPQVVTTPIKQQRHSLYSPTSPKAPELGEQSGAGPKVPAKDPEVASVHSQSRNIVPHIADAARSSPVQSSAVLCPGEPVATREDSPVRVDNRTYNVPPRRDVISPPPREPAPLPPQPARRQSSIGVSPSFSSQPMAMFSSGISEARIQRRISATPKPFMRPLPVRPQAQHADGSMIVPRRQSSLAPTSAPAPLPFGINVNRSVTAPVRPPSAAANMTPTSSPGTHHPSLPPSQTLRRPTSVQIRSDPAPFLSSARPARAISSTPSFVPGRRSSNAQAFAPTTRVLQAAPSIDTLRQQALAQQTQPKIVTPRRSMPVMGLPPPAPPPNMPLPTLPPNMPLPPTPSNSSTPTPPPNMPLPSPPPSMPLPPTPPTLLLPTPPPSVPLPPTPPEVQATAKGLAV</sequence>
<feature type="compositionally biased region" description="Polar residues" evidence="1">
    <location>
        <begin position="126"/>
        <end position="147"/>
    </location>
</feature>
<dbReference type="AlphaFoldDB" id="A0A6A7AW70"/>
<feature type="compositionally biased region" description="Low complexity" evidence="1">
    <location>
        <begin position="480"/>
        <end position="497"/>
    </location>
</feature>
<evidence type="ECO:0000313" key="4">
    <source>
        <dbReference type="Proteomes" id="UP000799423"/>
    </source>
</evidence>
<feature type="compositionally biased region" description="Pro residues" evidence="1">
    <location>
        <begin position="659"/>
        <end position="672"/>
    </location>
</feature>
<name>A0A6A7AW70_9PLEO</name>
<accession>A0A6A7AW70</accession>
<feature type="compositionally biased region" description="Low complexity" evidence="1">
    <location>
        <begin position="56"/>
        <end position="65"/>
    </location>
</feature>
<protein>
    <recommendedName>
        <fullName evidence="2">PH domain-containing protein</fullName>
    </recommendedName>
</protein>
<organism evidence="3 4">
    <name type="scientific">Plenodomus tracheiphilus IPT5</name>
    <dbReference type="NCBI Taxonomy" id="1408161"/>
    <lineage>
        <taxon>Eukaryota</taxon>
        <taxon>Fungi</taxon>
        <taxon>Dikarya</taxon>
        <taxon>Ascomycota</taxon>
        <taxon>Pezizomycotina</taxon>
        <taxon>Dothideomycetes</taxon>
        <taxon>Pleosporomycetidae</taxon>
        <taxon>Pleosporales</taxon>
        <taxon>Pleosporineae</taxon>
        <taxon>Leptosphaeriaceae</taxon>
        <taxon>Plenodomus</taxon>
    </lineage>
</organism>
<feature type="region of interest" description="Disordered" evidence="1">
    <location>
        <begin position="632"/>
        <end position="687"/>
    </location>
</feature>
<feature type="region of interest" description="Disordered" evidence="1">
    <location>
        <begin position="761"/>
        <end position="836"/>
    </location>
</feature>
<feature type="compositionally biased region" description="Polar residues" evidence="1">
    <location>
        <begin position="786"/>
        <end position="798"/>
    </location>
</feature>
<evidence type="ECO:0000259" key="2">
    <source>
        <dbReference type="PROSITE" id="PS50003"/>
    </source>
</evidence>
<feature type="region of interest" description="Disordered" evidence="1">
    <location>
        <begin position="1"/>
        <end position="148"/>
    </location>
</feature>
<feature type="domain" description="PH" evidence="2">
    <location>
        <begin position="321"/>
        <end position="358"/>
    </location>
</feature>
<feature type="compositionally biased region" description="Pro residues" evidence="1">
    <location>
        <begin position="109"/>
        <end position="120"/>
    </location>
</feature>
<keyword evidence="4" id="KW-1185">Reference proteome</keyword>
<feature type="compositionally biased region" description="Polar residues" evidence="1">
    <location>
        <begin position="815"/>
        <end position="831"/>
    </location>
</feature>
<feature type="compositionally biased region" description="Polar residues" evidence="1">
    <location>
        <begin position="565"/>
        <end position="576"/>
    </location>
</feature>
<feature type="region of interest" description="Disordered" evidence="1">
    <location>
        <begin position="389"/>
        <end position="523"/>
    </location>
</feature>
<feature type="region of interest" description="Disordered" evidence="1">
    <location>
        <begin position="363"/>
        <end position="382"/>
    </location>
</feature>
<gene>
    <name evidence="3" type="ORF">T440DRAFT_224252</name>
</gene>
<evidence type="ECO:0000313" key="3">
    <source>
        <dbReference type="EMBL" id="KAF2846607.1"/>
    </source>
</evidence>
<feature type="compositionally biased region" description="Polar residues" evidence="1">
    <location>
        <begin position="34"/>
        <end position="51"/>
    </location>
</feature>
<feature type="region of interest" description="Disordered" evidence="1">
    <location>
        <begin position="565"/>
        <end position="604"/>
    </location>
</feature>
<dbReference type="PROSITE" id="PS50003">
    <property type="entry name" value="PH_DOMAIN"/>
    <property type="match status" value="1"/>
</dbReference>
<dbReference type="EMBL" id="MU006333">
    <property type="protein sequence ID" value="KAF2846607.1"/>
    <property type="molecule type" value="Genomic_DNA"/>
</dbReference>
<feature type="compositionally biased region" description="Polar residues" evidence="1">
    <location>
        <begin position="442"/>
        <end position="470"/>
    </location>
</feature>
<feature type="compositionally biased region" description="Pro residues" evidence="1">
    <location>
        <begin position="873"/>
        <end position="944"/>
    </location>
</feature>